<dbReference type="Proteomes" id="UP000289437">
    <property type="component" value="Unassembled WGS sequence"/>
</dbReference>
<dbReference type="HAMAP" id="MF_00048">
    <property type="entry name" value="UPF0102"/>
    <property type="match status" value="1"/>
</dbReference>
<dbReference type="InterPro" id="IPR011335">
    <property type="entry name" value="Restrct_endonuc-II-like"/>
</dbReference>
<evidence type="ECO:0000313" key="4">
    <source>
        <dbReference type="Proteomes" id="UP000289437"/>
    </source>
</evidence>
<dbReference type="GO" id="GO:0004519">
    <property type="term" value="F:endonuclease activity"/>
    <property type="evidence" value="ECO:0007669"/>
    <property type="project" value="UniProtKB-KW"/>
</dbReference>
<reference evidence="4" key="2">
    <citation type="submission" date="2019-02" db="EMBL/GenBank/DDBJ databases">
        <title>Granulicella sibirica sp. nov., a psychrotolerant acidobacterium isolated from an organic soil layer in forested tundra, West Siberia.</title>
        <authorList>
            <person name="Oshkin I.Y."/>
            <person name="Kulichevskaya I.S."/>
            <person name="Rijpstra W.I.C."/>
            <person name="Sinninghe Damste J.S."/>
            <person name="Rakitin A.L."/>
            <person name="Ravin N.V."/>
            <person name="Dedysh S.N."/>
        </authorList>
    </citation>
    <scope>NUCLEOTIDE SEQUENCE [LARGE SCALE GENOMIC DNA]</scope>
    <source>
        <strain evidence="4">AF10</strain>
    </source>
</reference>
<comment type="similarity">
    <text evidence="1 2">Belongs to the UPF0102 family.</text>
</comment>
<name>A0A4Q0T6N0_9BACT</name>
<comment type="caution">
    <text evidence="3">The sequence shown here is derived from an EMBL/GenBank/DDBJ whole genome shotgun (WGS) entry which is preliminary data.</text>
</comment>
<dbReference type="AlphaFoldDB" id="A0A4Q0T6N0"/>
<keyword evidence="3" id="KW-0255">Endonuclease</keyword>
<sequence length="179" mass="20308">MICGMVLDRLAARPVPRIERWGLQRLDTLARRLGKGAKLPAHLQTGLVGEREALFELRRLGYTVVARRWATAKVRGDVDLIGWKGDTLCFVEVKTRTARDAYAAEVAVDREKRVQLRKLARVYLKSFDEPGRGEMATRFDVLSVYLTASEPEFEVLENAFGWVEGRAEESGNRWRGFGV</sequence>
<reference evidence="3 4" key="1">
    <citation type="submission" date="2018-11" db="EMBL/GenBank/DDBJ databases">
        <authorList>
            <person name="Mardanov A.V."/>
            <person name="Ravin N.V."/>
            <person name="Dedysh S.N."/>
        </authorList>
    </citation>
    <scope>NUCLEOTIDE SEQUENCE [LARGE SCALE GENOMIC DNA]</scope>
    <source>
        <strain evidence="3 4">AF10</strain>
    </source>
</reference>
<dbReference type="PANTHER" id="PTHR34039">
    <property type="entry name" value="UPF0102 PROTEIN YRAN"/>
    <property type="match status" value="1"/>
</dbReference>
<evidence type="ECO:0000313" key="3">
    <source>
        <dbReference type="EMBL" id="RXH57679.1"/>
    </source>
</evidence>
<gene>
    <name evidence="3" type="ORF">GRAN_0989</name>
</gene>
<dbReference type="EMBL" id="RDSM01000001">
    <property type="protein sequence ID" value="RXH57679.1"/>
    <property type="molecule type" value="Genomic_DNA"/>
</dbReference>
<dbReference type="InterPro" id="IPR011856">
    <property type="entry name" value="tRNA_endonuc-like_dom_sf"/>
</dbReference>
<dbReference type="SUPFAM" id="SSF52980">
    <property type="entry name" value="Restriction endonuclease-like"/>
    <property type="match status" value="1"/>
</dbReference>
<keyword evidence="3" id="KW-0540">Nuclease</keyword>
<dbReference type="GO" id="GO:0003676">
    <property type="term" value="F:nucleic acid binding"/>
    <property type="evidence" value="ECO:0007669"/>
    <property type="project" value="InterPro"/>
</dbReference>
<dbReference type="Pfam" id="PF02021">
    <property type="entry name" value="UPF0102"/>
    <property type="match status" value="1"/>
</dbReference>
<dbReference type="PANTHER" id="PTHR34039:SF1">
    <property type="entry name" value="UPF0102 PROTEIN YRAN"/>
    <property type="match status" value="1"/>
</dbReference>
<accession>A0A4Q0T6N0</accession>
<proteinExistence type="inferred from homology"/>
<evidence type="ECO:0000256" key="2">
    <source>
        <dbReference type="HAMAP-Rule" id="MF_00048"/>
    </source>
</evidence>
<keyword evidence="3" id="KW-0378">Hydrolase</keyword>
<protein>
    <recommendedName>
        <fullName evidence="2">UPF0102 protein GRAN_0989</fullName>
    </recommendedName>
</protein>
<dbReference type="InterPro" id="IPR003509">
    <property type="entry name" value="UPF0102_YraN-like"/>
</dbReference>
<keyword evidence="4" id="KW-1185">Reference proteome</keyword>
<dbReference type="Gene3D" id="3.40.1350.10">
    <property type="match status" value="1"/>
</dbReference>
<organism evidence="3 4">
    <name type="scientific">Granulicella sibirica</name>
    <dbReference type="NCBI Taxonomy" id="2479048"/>
    <lineage>
        <taxon>Bacteria</taxon>
        <taxon>Pseudomonadati</taxon>
        <taxon>Acidobacteriota</taxon>
        <taxon>Terriglobia</taxon>
        <taxon>Terriglobales</taxon>
        <taxon>Acidobacteriaceae</taxon>
        <taxon>Granulicella</taxon>
    </lineage>
</organism>
<evidence type="ECO:0000256" key="1">
    <source>
        <dbReference type="ARBA" id="ARBA00006738"/>
    </source>
</evidence>